<feature type="compositionally biased region" description="Acidic residues" evidence="1">
    <location>
        <begin position="11"/>
        <end position="20"/>
    </location>
</feature>
<dbReference type="Proteomes" id="UP000235388">
    <property type="component" value="Unassembled WGS sequence"/>
</dbReference>
<comment type="caution">
    <text evidence="4">The sequence shown here is derived from an EMBL/GenBank/DDBJ whole genome shotgun (WGS) entry which is preliminary data.</text>
</comment>
<evidence type="ECO:0000313" key="6">
    <source>
        <dbReference type="Proteomes" id="UP000235392"/>
    </source>
</evidence>
<dbReference type="AlphaFoldDB" id="A0A2N5VUZ6"/>
<dbReference type="PANTHER" id="PTHR31796">
    <property type="entry name" value="SUZ DOMAIN-CONTAINING PROTEIN 1"/>
    <property type="match status" value="1"/>
</dbReference>
<proteinExistence type="predicted"/>
<reference evidence="5 6" key="1">
    <citation type="submission" date="2017-11" db="EMBL/GenBank/DDBJ databases">
        <title>De novo assembly and phasing of dikaryotic genomes from two isolates of Puccinia coronata f. sp. avenae, the causal agent of oat crown rust.</title>
        <authorList>
            <person name="Miller M.E."/>
            <person name="Zhang Y."/>
            <person name="Omidvar V."/>
            <person name="Sperschneider J."/>
            <person name="Schwessinger B."/>
            <person name="Raley C."/>
            <person name="Palmer J.M."/>
            <person name="Garnica D."/>
            <person name="Upadhyaya N."/>
            <person name="Rathjen J."/>
            <person name="Taylor J.M."/>
            <person name="Park R.F."/>
            <person name="Dodds P.N."/>
            <person name="Hirsch C.D."/>
            <person name="Kianian S.F."/>
            <person name="Figueroa M."/>
        </authorList>
    </citation>
    <scope>NUCLEOTIDE SEQUENCE [LARGE SCALE GENOMIC DNA]</scope>
    <source>
        <strain evidence="4">12NC29</strain>
        <strain evidence="3">12SD80</strain>
    </source>
</reference>
<dbReference type="EMBL" id="PGCI01000918">
    <property type="protein sequence ID" value="PLW11566.1"/>
    <property type="molecule type" value="Genomic_DNA"/>
</dbReference>
<gene>
    <name evidence="4" type="ORF">PCANC_03581</name>
    <name evidence="3" type="ORF">PCASD_23190</name>
</gene>
<feature type="region of interest" description="Disordered" evidence="1">
    <location>
        <begin position="153"/>
        <end position="221"/>
    </location>
</feature>
<evidence type="ECO:0000313" key="5">
    <source>
        <dbReference type="Proteomes" id="UP000235388"/>
    </source>
</evidence>
<sequence length="221" mass="23502">MPEAKKNAPEPCEDWEDQDYDSPSTDPTPCTTSDQLSSSDPVSSTRLPPSSSSPVHSDDPTELENSLMWRNANRNPQYIVLPANAAHSAVTANRPLVPDSVFGKAKVTILKRPKADPKARSTGDSISSSASSSTLSIGLREKAYSEARERIFGSAAATDDHHHLSPSPTTTNSHMRAASTPPHSSFPSPLAAAVAIQRQPNGPVSSDQKGFNSRQKSVSAS</sequence>
<dbReference type="EMBL" id="PGCJ01000056">
    <property type="protein sequence ID" value="PLW53825.1"/>
    <property type="molecule type" value="Genomic_DNA"/>
</dbReference>
<feature type="compositionally biased region" description="Low complexity" evidence="1">
    <location>
        <begin position="21"/>
        <end position="54"/>
    </location>
</feature>
<evidence type="ECO:0000256" key="1">
    <source>
        <dbReference type="SAM" id="MobiDB-lite"/>
    </source>
</evidence>
<dbReference type="PROSITE" id="PS51673">
    <property type="entry name" value="SUZ"/>
    <property type="match status" value="1"/>
</dbReference>
<dbReference type="OrthoDB" id="2502428at2759"/>
<evidence type="ECO:0000313" key="4">
    <source>
        <dbReference type="EMBL" id="PLW53825.1"/>
    </source>
</evidence>
<feature type="domain" description="SUZ" evidence="2">
    <location>
        <begin position="74"/>
        <end position="156"/>
    </location>
</feature>
<dbReference type="STRING" id="200324.A0A2N5VUZ6"/>
<dbReference type="Proteomes" id="UP000235392">
    <property type="component" value="Unassembled WGS sequence"/>
</dbReference>
<accession>A0A2N5VUZ6</accession>
<dbReference type="PANTHER" id="PTHR31796:SF2">
    <property type="entry name" value="SUZ DOMAIN-CONTAINING PROTEIN 1"/>
    <property type="match status" value="1"/>
</dbReference>
<feature type="compositionally biased region" description="Low complexity" evidence="1">
    <location>
        <begin position="122"/>
        <end position="137"/>
    </location>
</feature>
<feature type="region of interest" description="Disordered" evidence="1">
    <location>
        <begin position="1"/>
        <end position="69"/>
    </location>
</feature>
<feature type="region of interest" description="Disordered" evidence="1">
    <location>
        <begin position="113"/>
        <end position="137"/>
    </location>
</feature>
<dbReference type="InterPro" id="IPR039228">
    <property type="entry name" value="SZRD1"/>
</dbReference>
<dbReference type="Pfam" id="PF12752">
    <property type="entry name" value="SUZ"/>
    <property type="match status" value="1"/>
</dbReference>
<name>A0A2N5VUZ6_9BASI</name>
<dbReference type="InterPro" id="IPR024771">
    <property type="entry name" value="SUZ"/>
</dbReference>
<feature type="compositionally biased region" description="Polar residues" evidence="1">
    <location>
        <begin position="198"/>
        <end position="221"/>
    </location>
</feature>
<protein>
    <recommendedName>
        <fullName evidence="2">SUZ domain-containing protein</fullName>
    </recommendedName>
</protein>
<evidence type="ECO:0000259" key="2">
    <source>
        <dbReference type="PROSITE" id="PS51673"/>
    </source>
</evidence>
<evidence type="ECO:0000313" key="3">
    <source>
        <dbReference type="EMBL" id="PLW11566.1"/>
    </source>
</evidence>
<keyword evidence="5" id="KW-1185">Reference proteome</keyword>
<organism evidence="4 5">
    <name type="scientific">Puccinia coronata f. sp. avenae</name>
    <dbReference type="NCBI Taxonomy" id="200324"/>
    <lineage>
        <taxon>Eukaryota</taxon>
        <taxon>Fungi</taxon>
        <taxon>Dikarya</taxon>
        <taxon>Basidiomycota</taxon>
        <taxon>Pucciniomycotina</taxon>
        <taxon>Pucciniomycetes</taxon>
        <taxon>Pucciniales</taxon>
        <taxon>Pucciniaceae</taxon>
        <taxon>Puccinia</taxon>
    </lineage>
</organism>